<dbReference type="GO" id="GO:0008641">
    <property type="term" value="F:ubiquitin-like modifier activating enzyme activity"/>
    <property type="evidence" value="ECO:0007669"/>
    <property type="project" value="InterPro"/>
</dbReference>
<reference evidence="2 3" key="1">
    <citation type="journal article" date="2014" name="Int. J. Syst. Evol. Microbiol.">
        <title>Complete genome sequence of Corynebacterium casei LMG S-19264T (=DSM 44701T), isolated from a smear-ripened cheese.</title>
        <authorList>
            <consortium name="US DOE Joint Genome Institute (JGI-PGF)"/>
            <person name="Walter F."/>
            <person name="Albersmeier A."/>
            <person name="Kalinowski J."/>
            <person name="Ruckert C."/>
        </authorList>
    </citation>
    <scope>NUCLEOTIDE SEQUENCE [LARGE SCALE GENOMIC DNA]</scope>
    <source>
        <strain evidence="2 3">NBRC 110095</strain>
    </source>
</reference>
<dbReference type="NCBIfam" id="NF011696">
    <property type="entry name" value="PRK15116.1"/>
    <property type="match status" value="1"/>
</dbReference>
<comment type="caution">
    <text evidence="2">The sequence shown here is derived from an EMBL/GenBank/DDBJ whole genome shotgun (WGS) entry which is preliminary data.</text>
</comment>
<dbReference type="Pfam" id="PF00899">
    <property type="entry name" value="ThiF"/>
    <property type="match status" value="1"/>
</dbReference>
<dbReference type="GO" id="GO:0061503">
    <property type="term" value="F:tRNA threonylcarbamoyladenosine dehydratase"/>
    <property type="evidence" value="ECO:0007669"/>
    <property type="project" value="TreeGrafter"/>
</dbReference>
<feature type="domain" description="THIF-type NAD/FAD binding fold" evidence="1">
    <location>
        <begin position="17"/>
        <end position="162"/>
    </location>
</feature>
<dbReference type="Gene3D" id="3.40.50.720">
    <property type="entry name" value="NAD(P)-binding Rossmann-like Domain"/>
    <property type="match status" value="1"/>
</dbReference>
<dbReference type="CDD" id="cd00755">
    <property type="entry name" value="YgdL_like"/>
    <property type="match status" value="1"/>
</dbReference>
<gene>
    <name evidence="2" type="ORF">GCM10007877_35080</name>
</gene>
<accession>A0AA37T923</accession>
<proteinExistence type="predicted"/>
<dbReference type="GO" id="GO:0061504">
    <property type="term" value="P:cyclic threonylcarbamoyladenosine biosynthetic process"/>
    <property type="evidence" value="ECO:0007669"/>
    <property type="project" value="TreeGrafter"/>
</dbReference>
<dbReference type="PANTHER" id="PTHR43267">
    <property type="entry name" value="TRNA THREONYLCARBAMOYLADENOSINE DEHYDRATASE"/>
    <property type="match status" value="1"/>
</dbReference>
<protein>
    <submittedName>
        <fullName evidence="2">tRNA cyclic N6-threonylcarbamoyladenosine(37) synthase TcdA</fullName>
    </submittedName>
</protein>
<sequence>MSEFTTSYQQRFGGIARLYGEMNLQRLAKAHMVVLGIGGVGTWVAEALARSGVGTLTLVDLDDICVTNTNRQIHTLASTIGSSKTTIMADRLRGINPEINIIEVSDFIEPENVHEIITDQDAVVDAIDAAHAKAAVIAHCKRRKIPMVTVGSAGGKRDPRLVGSGDLSRTTNDPLLAKTRNQLRRCHHFSRNTKRVFSVEAIYSTEQMVYPDGDGEICYSASGMSDGVKLDCAGGFGAATMITGTFGFVAASRVIDRFLIKQAREDQKTQEK</sequence>
<evidence type="ECO:0000313" key="2">
    <source>
        <dbReference type="EMBL" id="GLS27789.1"/>
    </source>
</evidence>
<dbReference type="InterPro" id="IPR045886">
    <property type="entry name" value="ThiF/MoeB/HesA"/>
</dbReference>
<keyword evidence="3" id="KW-1185">Reference proteome</keyword>
<dbReference type="RefSeq" id="WP_232595607.1">
    <property type="nucleotide sequence ID" value="NZ_BSPD01000090.1"/>
</dbReference>
<dbReference type="SUPFAM" id="SSF69572">
    <property type="entry name" value="Activating enzymes of the ubiquitin-like proteins"/>
    <property type="match status" value="1"/>
</dbReference>
<organism evidence="2 3">
    <name type="scientific">Marinibactrum halimedae</name>
    <dbReference type="NCBI Taxonomy" id="1444977"/>
    <lineage>
        <taxon>Bacteria</taxon>
        <taxon>Pseudomonadati</taxon>
        <taxon>Pseudomonadota</taxon>
        <taxon>Gammaproteobacteria</taxon>
        <taxon>Cellvibrionales</taxon>
        <taxon>Cellvibrionaceae</taxon>
        <taxon>Marinibactrum</taxon>
    </lineage>
</organism>
<dbReference type="PANTHER" id="PTHR43267:SF1">
    <property type="entry name" value="TRNA THREONYLCARBAMOYLADENOSINE DEHYDRATASE"/>
    <property type="match status" value="1"/>
</dbReference>
<dbReference type="InterPro" id="IPR000594">
    <property type="entry name" value="ThiF_NAD_FAD-bd"/>
</dbReference>
<dbReference type="Proteomes" id="UP001156870">
    <property type="component" value="Unassembled WGS sequence"/>
</dbReference>
<dbReference type="EMBL" id="BSPD01000090">
    <property type="protein sequence ID" value="GLS27789.1"/>
    <property type="molecule type" value="Genomic_DNA"/>
</dbReference>
<evidence type="ECO:0000313" key="3">
    <source>
        <dbReference type="Proteomes" id="UP001156870"/>
    </source>
</evidence>
<evidence type="ECO:0000259" key="1">
    <source>
        <dbReference type="Pfam" id="PF00899"/>
    </source>
</evidence>
<name>A0AA37T923_9GAMM</name>
<dbReference type="AlphaFoldDB" id="A0AA37T923"/>
<dbReference type="InterPro" id="IPR035985">
    <property type="entry name" value="Ubiquitin-activating_enz"/>
</dbReference>